<dbReference type="Pfam" id="PF13564">
    <property type="entry name" value="DoxX_2"/>
    <property type="match status" value="1"/>
</dbReference>
<feature type="compositionally biased region" description="Low complexity" evidence="5">
    <location>
        <begin position="14"/>
        <end position="26"/>
    </location>
</feature>
<proteinExistence type="predicted"/>
<evidence type="ECO:0000256" key="6">
    <source>
        <dbReference type="SAM" id="Phobius"/>
    </source>
</evidence>
<comment type="subcellular location">
    <subcellularLocation>
        <location evidence="1">Membrane</location>
        <topology evidence="1">Multi-pass membrane protein</topology>
    </subcellularLocation>
</comment>
<dbReference type="Proteomes" id="UP000199103">
    <property type="component" value="Chromosome I"/>
</dbReference>
<evidence type="ECO:0000313" key="7">
    <source>
        <dbReference type="EMBL" id="SDS50786.1"/>
    </source>
</evidence>
<keyword evidence="3 6" id="KW-1133">Transmembrane helix</keyword>
<evidence type="ECO:0000313" key="8">
    <source>
        <dbReference type="Proteomes" id="UP000199103"/>
    </source>
</evidence>
<dbReference type="InterPro" id="IPR032808">
    <property type="entry name" value="DoxX"/>
</dbReference>
<dbReference type="RefSeq" id="WP_091524113.1">
    <property type="nucleotide sequence ID" value="NZ_LT629772.1"/>
</dbReference>
<evidence type="ECO:0000256" key="3">
    <source>
        <dbReference type="ARBA" id="ARBA00022989"/>
    </source>
</evidence>
<evidence type="ECO:0000256" key="5">
    <source>
        <dbReference type="SAM" id="MobiDB-lite"/>
    </source>
</evidence>
<accession>A0A1H1SST4</accession>
<dbReference type="EMBL" id="LT629772">
    <property type="protein sequence ID" value="SDS50786.1"/>
    <property type="molecule type" value="Genomic_DNA"/>
</dbReference>
<keyword evidence="2 6" id="KW-0812">Transmembrane</keyword>
<name>A0A1H1SST4_9ACTN</name>
<dbReference type="GO" id="GO:0016020">
    <property type="term" value="C:membrane"/>
    <property type="evidence" value="ECO:0007669"/>
    <property type="project" value="UniProtKB-SubCell"/>
</dbReference>
<feature type="transmembrane region" description="Helical" evidence="6">
    <location>
        <begin position="77"/>
        <end position="101"/>
    </location>
</feature>
<keyword evidence="4 6" id="KW-0472">Membrane</keyword>
<feature type="transmembrane region" description="Helical" evidence="6">
    <location>
        <begin position="35"/>
        <end position="56"/>
    </location>
</feature>
<gene>
    <name evidence="7" type="ORF">SAMN04489812_2118</name>
</gene>
<organism evidence="7 8">
    <name type="scientific">Microlunatus soli</name>
    <dbReference type="NCBI Taxonomy" id="630515"/>
    <lineage>
        <taxon>Bacteria</taxon>
        <taxon>Bacillati</taxon>
        <taxon>Actinomycetota</taxon>
        <taxon>Actinomycetes</taxon>
        <taxon>Propionibacteriales</taxon>
        <taxon>Propionibacteriaceae</taxon>
        <taxon>Microlunatus</taxon>
    </lineage>
</organism>
<feature type="transmembrane region" description="Helical" evidence="6">
    <location>
        <begin position="107"/>
        <end position="140"/>
    </location>
</feature>
<dbReference type="OrthoDB" id="3576439at2"/>
<reference evidence="7 8" key="1">
    <citation type="submission" date="2016-10" db="EMBL/GenBank/DDBJ databases">
        <authorList>
            <person name="de Groot N.N."/>
        </authorList>
    </citation>
    <scope>NUCLEOTIDE SEQUENCE [LARGE SCALE GENOMIC DNA]</scope>
    <source>
        <strain evidence="7 8">DSM 21800</strain>
    </source>
</reference>
<dbReference type="STRING" id="630515.SAMN04489812_2118"/>
<sequence length="159" mass="16926">MSQTTTPAAGTVRVDQVTTSDQDSTSSRYSTKQRVATVVVFVLRLALALIFLQAAFSKLTLNEQARAGFATLGGDPMLIFVGLLELAGAIGLMVPILSGFASIGLSALLVIITVVTAVMMPAMLAMPVGCLVLALALVYLRRRQTVRLARFVRRVATRS</sequence>
<feature type="region of interest" description="Disordered" evidence="5">
    <location>
        <begin position="1"/>
        <end position="26"/>
    </location>
</feature>
<dbReference type="AlphaFoldDB" id="A0A1H1SST4"/>
<keyword evidence="8" id="KW-1185">Reference proteome</keyword>
<protein>
    <submittedName>
        <fullName evidence="7">DoxX-like family protein</fullName>
    </submittedName>
</protein>
<evidence type="ECO:0000256" key="4">
    <source>
        <dbReference type="ARBA" id="ARBA00023136"/>
    </source>
</evidence>
<evidence type="ECO:0000256" key="1">
    <source>
        <dbReference type="ARBA" id="ARBA00004141"/>
    </source>
</evidence>
<evidence type="ECO:0000256" key="2">
    <source>
        <dbReference type="ARBA" id="ARBA00022692"/>
    </source>
</evidence>